<proteinExistence type="predicted"/>
<sequence length="110" mass="11636">MRSFGLAPTSGPQTQPEGLLPSLLAQRRVGDLLHGGFHASCSPNCTRRSPCPAGPRTGLNIVSDPSFIFRTHQSSFTAVEPLSADTLARHLAVRKDAYGCTQEDLGACAS</sequence>
<dbReference type="AlphaFoldDB" id="A0A1V6PW81"/>
<accession>A0A1V6PW81</accession>
<organism evidence="1 2">
    <name type="scientific">Penicillium antarcticum</name>
    <dbReference type="NCBI Taxonomy" id="416450"/>
    <lineage>
        <taxon>Eukaryota</taxon>
        <taxon>Fungi</taxon>
        <taxon>Dikarya</taxon>
        <taxon>Ascomycota</taxon>
        <taxon>Pezizomycotina</taxon>
        <taxon>Eurotiomycetes</taxon>
        <taxon>Eurotiomycetidae</taxon>
        <taxon>Eurotiales</taxon>
        <taxon>Aspergillaceae</taxon>
        <taxon>Penicillium</taxon>
    </lineage>
</organism>
<dbReference type="Proteomes" id="UP000191672">
    <property type="component" value="Unassembled WGS sequence"/>
</dbReference>
<keyword evidence="2" id="KW-1185">Reference proteome</keyword>
<reference evidence="2" key="1">
    <citation type="journal article" date="2017" name="Nat. Microbiol.">
        <title>Global analysis of biosynthetic gene clusters reveals vast potential of secondary metabolite production in Penicillium species.</title>
        <authorList>
            <person name="Nielsen J.C."/>
            <person name="Grijseels S."/>
            <person name="Prigent S."/>
            <person name="Ji B."/>
            <person name="Dainat J."/>
            <person name="Nielsen K.F."/>
            <person name="Frisvad J.C."/>
            <person name="Workman M."/>
            <person name="Nielsen J."/>
        </authorList>
    </citation>
    <scope>NUCLEOTIDE SEQUENCE [LARGE SCALE GENOMIC DNA]</scope>
    <source>
        <strain evidence="2">IBT 31811</strain>
    </source>
</reference>
<name>A0A1V6PW81_9EURO</name>
<dbReference type="EMBL" id="MDYN01000030">
    <property type="protein sequence ID" value="OQD80977.1"/>
    <property type="molecule type" value="Genomic_DNA"/>
</dbReference>
<comment type="caution">
    <text evidence="1">The sequence shown here is derived from an EMBL/GenBank/DDBJ whole genome shotgun (WGS) entry which is preliminary data.</text>
</comment>
<evidence type="ECO:0000313" key="1">
    <source>
        <dbReference type="EMBL" id="OQD80977.1"/>
    </source>
</evidence>
<protein>
    <submittedName>
        <fullName evidence="1">Uncharacterized protein</fullName>
    </submittedName>
</protein>
<gene>
    <name evidence="1" type="ORF">PENANT_c030G05360</name>
</gene>
<evidence type="ECO:0000313" key="2">
    <source>
        <dbReference type="Proteomes" id="UP000191672"/>
    </source>
</evidence>